<comment type="caution">
    <text evidence="2">The sequence shown here is derived from an EMBL/GenBank/DDBJ whole genome shotgun (WGS) entry which is preliminary data.</text>
</comment>
<dbReference type="Proteomes" id="UP000729701">
    <property type="component" value="Unassembled WGS sequence"/>
</dbReference>
<feature type="coiled-coil region" evidence="1">
    <location>
        <begin position="54"/>
        <end position="81"/>
    </location>
</feature>
<keyword evidence="1" id="KW-0175">Coiled coil</keyword>
<dbReference type="EMBL" id="JAHHGZ010000010">
    <property type="protein sequence ID" value="MBW4667947.1"/>
    <property type="molecule type" value="Genomic_DNA"/>
</dbReference>
<sequence length="89" mass="10452">MTSQKYEPTTEDLERWEKLDELGMTAMCGTPMSDEEYEHRLQSVIDGSCFVKYLDKVLKQKQELEDKLAGIEKTEQMLRTKIAEFKTKK</sequence>
<reference evidence="2" key="1">
    <citation type="submission" date="2021-05" db="EMBL/GenBank/DDBJ databases">
        <authorList>
            <person name="Pietrasiak N."/>
            <person name="Ward R."/>
            <person name="Stajich J.E."/>
            <person name="Kurbessoian T."/>
        </authorList>
    </citation>
    <scope>NUCLEOTIDE SEQUENCE</scope>
    <source>
        <strain evidence="2">GSE-NOS-MK-12-04C</strain>
    </source>
</reference>
<dbReference type="AlphaFoldDB" id="A0A951USN2"/>
<accession>A0A951USN2</accession>
<evidence type="ECO:0000313" key="2">
    <source>
        <dbReference type="EMBL" id="MBW4667947.1"/>
    </source>
</evidence>
<name>A0A951USN2_9CYAN</name>
<evidence type="ECO:0000256" key="1">
    <source>
        <dbReference type="SAM" id="Coils"/>
    </source>
</evidence>
<organism evidence="2 3">
    <name type="scientific">Cyanomargarita calcarea GSE-NOS-MK-12-04C</name>
    <dbReference type="NCBI Taxonomy" id="2839659"/>
    <lineage>
        <taxon>Bacteria</taxon>
        <taxon>Bacillati</taxon>
        <taxon>Cyanobacteriota</taxon>
        <taxon>Cyanophyceae</taxon>
        <taxon>Nostocales</taxon>
        <taxon>Cyanomargaritaceae</taxon>
        <taxon>Cyanomargarita</taxon>
    </lineage>
</organism>
<proteinExistence type="predicted"/>
<reference evidence="2" key="2">
    <citation type="journal article" date="2022" name="Microbiol. Resour. Announc.">
        <title>Metagenome Sequencing to Explore Phylogenomics of Terrestrial Cyanobacteria.</title>
        <authorList>
            <person name="Ward R.D."/>
            <person name="Stajich J.E."/>
            <person name="Johansen J.R."/>
            <person name="Huntemann M."/>
            <person name="Clum A."/>
            <person name="Foster B."/>
            <person name="Foster B."/>
            <person name="Roux S."/>
            <person name="Palaniappan K."/>
            <person name="Varghese N."/>
            <person name="Mukherjee S."/>
            <person name="Reddy T.B.K."/>
            <person name="Daum C."/>
            <person name="Copeland A."/>
            <person name="Chen I.A."/>
            <person name="Ivanova N.N."/>
            <person name="Kyrpides N.C."/>
            <person name="Shapiro N."/>
            <person name="Eloe-Fadrosh E.A."/>
            <person name="Pietrasiak N."/>
        </authorList>
    </citation>
    <scope>NUCLEOTIDE SEQUENCE</scope>
    <source>
        <strain evidence="2">GSE-NOS-MK-12-04C</strain>
    </source>
</reference>
<protein>
    <submittedName>
        <fullName evidence="2">Uncharacterized protein</fullName>
    </submittedName>
</protein>
<gene>
    <name evidence="2" type="ORF">KME60_11080</name>
</gene>
<evidence type="ECO:0000313" key="3">
    <source>
        <dbReference type="Proteomes" id="UP000729701"/>
    </source>
</evidence>